<accession>A0A1H8YQT4</accession>
<dbReference type="Proteomes" id="UP000198582">
    <property type="component" value="Unassembled WGS sequence"/>
</dbReference>
<feature type="transmembrane region" description="Helical" evidence="1">
    <location>
        <begin position="6"/>
        <end position="26"/>
    </location>
</feature>
<evidence type="ECO:0000313" key="3">
    <source>
        <dbReference type="Proteomes" id="UP000198582"/>
    </source>
</evidence>
<keyword evidence="1" id="KW-0812">Transmembrane</keyword>
<keyword evidence="1" id="KW-0472">Membrane</keyword>
<keyword evidence="3" id="KW-1185">Reference proteome</keyword>
<evidence type="ECO:0000313" key="2">
    <source>
        <dbReference type="EMBL" id="SEP53718.1"/>
    </source>
</evidence>
<proteinExistence type="predicted"/>
<name>A0A1H8YQT4_9PSEU</name>
<organism evidence="2 3">
    <name type="scientific">Amycolatopsis saalfeldensis</name>
    <dbReference type="NCBI Taxonomy" id="394193"/>
    <lineage>
        <taxon>Bacteria</taxon>
        <taxon>Bacillati</taxon>
        <taxon>Actinomycetota</taxon>
        <taxon>Actinomycetes</taxon>
        <taxon>Pseudonocardiales</taxon>
        <taxon>Pseudonocardiaceae</taxon>
        <taxon>Amycolatopsis</taxon>
    </lineage>
</organism>
<sequence length="213" mass="23577">MVNQAQTALISAVTAALVTMLIEFAAKPRLEARKDRVLELHRERRKLMAKLVVLPYETRHVVLLASPGLAWGMGKVALEDAGEVTGGLQADLAKLGDLLSIRQRNLMGRLLGLIDVRLMTLSYLVLLHETSGVIAEESARRPLAAQLPMAEEFHRHYFGVVECLAGSYTILALSRWRPWSYARTIADWTRKLDAENAKMQAAAQASDHSPPAE</sequence>
<dbReference type="EMBL" id="FOEF01000030">
    <property type="protein sequence ID" value="SEP53718.1"/>
    <property type="molecule type" value="Genomic_DNA"/>
</dbReference>
<protein>
    <submittedName>
        <fullName evidence="2">Uncharacterized protein</fullName>
    </submittedName>
</protein>
<reference evidence="2 3" key="1">
    <citation type="submission" date="2016-10" db="EMBL/GenBank/DDBJ databases">
        <authorList>
            <person name="de Groot N.N."/>
        </authorList>
    </citation>
    <scope>NUCLEOTIDE SEQUENCE [LARGE SCALE GENOMIC DNA]</scope>
    <source>
        <strain evidence="2 3">DSM 44993</strain>
    </source>
</reference>
<dbReference type="AlphaFoldDB" id="A0A1H8YQT4"/>
<evidence type="ECO:0000256" key="1">
    <source>
        <dbReference type="SAM" id="Phobius"/>
    </source>
</evidence>
<keyword evidence="1" id="KW-1133">Transmembrane helix</keyword>
<gene>
    <name evidence="2" type="ORF">SAMN04489732_13020</name>
</gene>